<accession>A0A0F8Y411</accession>
<sequence length="70" mass="7910">MATIHAQLEFECPCGAKVVVGSESHDTPEGIPEGSPVILHVMPMCEEYRKLEPDEYLRWVRLTIDGRRDA</sequence>
<dbReference type="AlphaFoldDB" id="A0A0F8Y411"/>
<reference evidence="1" key="1">
    <citation type="journal article" date="2015" name="Nature">
        <title>Complex archaea that bridge the gap between prokaryotes and eukaryotes.</title>
        <authorList>
            <person name="Spang A."/>
            <person name="Saw J.H."/>
            <person name="Jorgensen S.L."/>
            <person name="Zaremba-Niedzwiedzka K."/>
            <person name="Martijn J."/>
            <person name="Lind A.E."/>
            <person name="van Eijk R."/>
            <person name="Schleper C."/>
            <person name="Guy L."/>
            <person name="Ettema T.J."/>
        </authorList>
    </citation>
    <scope>NUCLEOTIDE SEQUENCE</scope>
</reference>
<protein>
    <submittedName>
        <fullName evidence="1">Uncharacterized protein</fullName>
    </submittedName>
</protein>
<dbReference type="EMBL" id="LAZR01068832">
    <property type="protein sequence ID" value="KKK48904.1"/>
    <property type="molecule type" value="Genomic_DNA"/>
</dbReference>
<evidence type="ECO:0000313" key="1">
    <source>
        <dbReference type="EMBL" id="KKK48904.1"/>
    </source>
</evidence>
<gene>
    <name evidence="1" type="ORF">LCGC14_3140460</name>
</gene>
<organism evidence="1">
    <name type="scientific">marine sediment metagenome</name>
    <dbReference type="NCBI Taxonomy" id="412755"/>
    <lineage>
        <taxon>unclassified sequences</taxon>
        <taxon>metagenomes</taxon>
        <taxon>ecological metagenomes</taxon>
    </lineage>
</organism>
<comment type="caution">
    <text evidence="1">The sequence shown here is derived from an EMBL/GenBank/DDBJ whole genome shotgun (WGS) entry which is preliminary data.</text>
</comment>
<proteinExistence type="predicted"/>
<name>A0A0F8Y411_9ZZZZ</name>